<feature type="domain" description="Enoyl reductase (ER)" evidence="1">
    <location>
        <begin position="10"/>
        <end position="331"/>
    </location>
</feature>
<name>A0ABQ0Y4S4_STAGA</name>
<dbReference type="EMBL" id="BKAX01000006">
    <property type="protein sequence ID" value="GEQ06402.1"/>
    <property type="molecule type" value="Genomic_DNA"/>
</dbReference>
<dbReference type="InterPro" id="IPR011032">
    <property type="entry name" value="GroES-like_sf"/>
</dbReference>
<evidence type="ECO:0000313" key="3">
    <source>
        <dbReference type="Proteomes" id="UP000321057"/>
    </source>
</evidence>
<evidence type="ECO:0000313" key="2">
    <source>
        <dbReference type="EMBL" id="GEQ06402.1"/>
    </source>
</evidence>
<dbReference type="SUPFAM" id="SSF51735">
    <property type="entry name" value="NAD(P)-binding Rossmann-fold domains"/>
    <property type="match status" value="1"/>
</dbReference>
<comment type="caution">
    <text evidence="2">The sequence shown here is derived from an EMBL/GenBank/DDBJ whole genome shotgun (WGS) entry which is preliminary data.</text>
</comment>
<dbReference type="SUPFAM" id="SSF50129">
    <property type="entry name" value="GroES-like"/>
    <property type="match status" value="1"/>
</dbReference>
<keyword evidence="3" id="KW-1185">Reference proteome</keyword>
<dbReference type="Proteomes" id="UP000321057">
    <property type="component" value="Unassembled WGS sequence"/>
</dbReference>
<dbReference type="RefSeq" id="WP_042737700.1">
    <property type="nucleotide sequence ID" value="NZ_BKAX01000006.1"/>
</dbReference>
<proteinExistence type="predicted"/>
<dbReference type="InterPro" id="IPR020843">
    <property type="entry name" value="ER"/>
</dbReference>
<dbReference type="PANTHER" id="PTHR45033:SF3">
    <property type="entry name" value="DEHYDROGENASE, PUTATIVE (AFU_ORTHOLOGUE AFUA_2G13270)-RELATED"/>
    <property type="match status" value="1"/>
</dbReference>
<gene>
    <name evidence="2" type="ORF">SGA02_22300</name>
</gene>
<evidence type="ECO:0000259" key="1">
    <source>
        <dbReference type="SMART" id="SM00829"/>
    </source>
</evidence>
<dbReference type="Pfam" id="PF08240">
    <property type="entry name" value="ADH_N"/>
    <property type="match status" value="1"/>
</dbReference>
<dbReference type="InterPro" id="IPR052711">
    <property type="entry name" value="Zinc_ADH-like"/>
</dbReference>
<dbReference type="Gene3D" id="3.90.180.10">
    <property type="entry name" value="Medium-chain alcohol dehydrogenases, catalytic domain"/>
    <property type="match status" value="1"/>
</dbReference>
<dbReference type="InterPro" id="IPR013154">
    <property type="entry name" value="ADH-like_N"/>
</dbReference>
<protein>
    <submittedName>
        <fullName evidence="2">Alcohol dehydrogenase</fullName>
    </submittedName>
</protein>
<sequence length="335" mass="35723">MKAIVLNNIEDNYRLAVEEVPTPVASEGDVVVKLKAAALNRRDVMIASGSYPGTEVPKIIGSDGAGEVVAVGDGVADVSVGDEIIINPGLNWGDNPKVKSADFTILGMPYDGTFAEFVKIPVENVYPKPQHLTWEEAAALPLSGLTGYRALITKGKVQANENVFIPGAGGGVATYLIQFAKALGANVYVSSSQQEKLDFALKLGAQAGVNYKDADWENELLNQSQGIDLTIDSIGGESFKSFINIGKLGSRIVSFGATRGPVPNLLLPTMTLKEMTLLGSTMGSPDDFKDMIDLVEQHQIKPVIGARYNLDETPKALEALSNGENFGKIVIRISE</sequence>
<dbReference type="SMART" id="SM00829">
    <property type="entry name" value="PKS_ER"/>
    <property type="match status" value="1"/>
</dbReference>
<reference evidence="2 3" key="1">
    <citation type="submission" date="2019-07" db="EMBL/GenBank/DDBJ databases">
        <title>Whole genome shotgun sequence of Staphylococcus gallinarum NBRC 109767.</title>
        <authorList>
            <person name="Hosoyama A."/>
            <person name="Uohara A."/>
            <person name="Ohji S."/>
            <person name="Ichikawa N."/>
        </authorList>
    </citation>
    <scope>NUCLEOTIDE SEQUENCE [LARGE SCALE GENOMIC DNA]</scope>
    <source>
        <strain evidence="2 3">NBRC 109767</strain>
    </source>
</reference>
<dbReference type="InterPro" id="IPR013149">
    <property type="entry name" value="ADH-like_C"/>
</dbReference>
<accession>A0ABQ0Y4S4</accession>
<dbReference type="Pfam" id="PF00107">
    <property type="entry name" value="ADH_zinc_N"/>
    <property type="match status" value="1"/>
</dbReference>
<dbReference type="InterPro" id="IPR036291">
    <property type="entry name" value="NAD(P)-bd_dom_sf"/>
</dbReference>
<organism evidence="2 3">
    <name type="scientific">Staphylococcus gallinarum</name>
    <dbReference type="NCBI Taxonomy" id="1293"/>
    <lineage>
        <taxon>Bacteria</taxon>
        <taxon>Bacillati</taxon>
        <taxon>Bacillota</taxon>
        <taxon>Bacilli</taxon>
        <taxon>Bacillales</taxon>
        <taxon>Staphylococcaceae</taxon>
        <taxon>Staphylococcus</taxon>
    </lineage>
</organism>
<dbReference type="PANTHER" id="PTHR45033">
    <property type="match status" value="1"/>
</dbReference>